<keyword evidence="6" id="KW-1185">Reference proteome</keyword>
<dbReference type="SMART" id="SM00322">
    <property type="entry name" value="KH"/>
    <property type="match status" value="3"/>
</dbReference>
<keyword evidence="2" id="KW-0694">RNA-binding</keyword>
<proteinExistence type="predicted"/>
<dbReference type="Pfam" id="PF00013">
    <property type="entry name" value="KH_1"/>
    <property type="match status" value="2"/>
</dbReference>
<dbReference type="GO" id="GO:0003723">
    <property type="term" value="F:RNA binding"/>
    <property type="evidence" value="ECO:0007669"/>
    <property type="project" value="UniProtKB-UniRule"/>
</dbReference>
<comment type="caution">
    <text evidence="5">The sequence shown here is derived from an EMBL/GenBank/DDBJ whole genome shotgun (WGS) entry which is preliminary data.</text>
</comment>
<dbReference type="Gene3D" id="3.30.310.210">
    <property type="match status" value="1"/>
</dbReference>
<dbReference type="AlphaFoldDB" id="A0A834ZT65"/>
<feature type="region of interest" description="Disordered" evidence="3">
    <location>
        <begin position="333"/>
        <end position="376"/>
    </location>
</feature>
<feature type="domain" description="K Homology" evidence="4">
    <location>
        <begin position="136"/>
        <end position="212"/>
    </location>
</feature>
<evidence type="ECO:0000256" key="2">
    <source>
        <dbReference type="PROSITE-ProRule" id="PRU00117"/>
    </source>
</evidence>
<evidence type="ECO:0000313" key="5">
    <source>
        <dbReference type="EMBL" id="KAF8413364.1"/>
    </source>
</evidence>
<evidence type="ECO:0000256" key="1">
    <source>
        <dbReference type="ARBA" id="ARBA00022737"/>
    </source>
</evidence>
<dbReference type="PANTHER" id="PTHR10288">
    <property type="entry name" value="KH DOMAIN CONTAINING RNA BINDING PROTEIN"/>
    <property type="match status" value="1"/>
</dbReference>
<sequence length="473" mass="51484">MHRGFLSLTIFTDDLVWKTLPMIITHCLQVVGDVNALRKAIEIISERLKESQLRDRSHFRGRLHSPDRFFSPDDDFTPYMNNMPRRSSMDGTTLGPRSSAGLTSARSNTYASRSSGYTFESGAALMADHAQPFPGEDLVFQILCPNEKVDSVMGESDGIIELLRNDIGVDVRVTDPMPGSDERIIIISSEEGLDDDLFPSQEALLHIQSQIVDLGPDKDNVITTRLLVPSSEIGCLEGEDGSLAEMRRLIGANIQILPREELPVCVSGTDELVQIVGEIRAARDALVEITSRLRSYLCQEISFPKDLPPPSISAAAPIGSMFGLKAASPNKIPARESYQGSDPTASGYQNVQTATARPSKDVGGSGSGSVERYESDVREDAPSVLSRISVPLVTRSTLEVVIPEHAISKLIMRSGNKLSQISELSGASVTLVEDRPEVTEKVIQISGTPEQAERAQSLLQGFILSTQEDVPPN</sequence>
<keyword evidence="1" id="KW-0677">Repeat</keyword>
<dbReference type="EMBL" id="JABCRI010000001">
    <property type="protein sequence ID" value="KAF8413364.1"/>
    <property type="molecule type" value="Genomic_DNA"/>
</dbReference>
<dbReference type="OrthoDB" id="442947at2759"/>
<evidence type="ECO:0000259" key="4">
    <source>
        <dbReference type="SMART" id="SM00322"/>
    </source>
</evidence>
<dbReference type="SUPFAM" id="SSF54791">
    <property type="entry name" value="Eukaryotic type KH-domain (KH-domain type I)"/>
    <property type="match status" value="3"/>
</dbReference>
<dbReference type="CDD" id="cd22460">
    <property type="entry name" value="KH-I_PEPPER_rpt2_like"/>
    <property type="match status" value="1"/>
</dbReference>
<feature type="domain" description="K Homology" evidence="4">
    <location>
        <begin position="220"/>
        <end position="294"/>
    </location>
</feature>
<dbReference type="PROSITE" id="PS50084">
    <property type="entry name" value="KH_TYPE_1"/>
    <property type="match status" value="2"/>
</dbReference>
<accession>A0A834ZT65</accession>
<reference evidence="5 6" key="1">
    <citation type="submission" date="2020-04" db="EMBL/GenBank/DDBJ databases">
        <title>Plant Genome Project.</title>
        <authorList>
            <person name="Zhang R.-G."/>
        </authorList>
    </citation>
    <scope>NUCLEOTIDE SEQUENCE [LARGE SCALE GENOMIC DNA]</scope>
    <source>
        <strain evidence="5">YNK0</strain>
        <tissue evidence="5">Leaf</tissue>
    </source>
</reference>
<protein>
    <recommendedName>
        <fullName evidence="4">K Homology domain-containing protein</fullName>
    </recommendedName>
</protein>
<dbReference type="CDD" id="cd22459">
    <property type="entry name" value="KH-I_PEPPER_rpt1_like"/>
    <property type="match status" value="1"/>
</dbReference>
<feature type="region of interest" description="Disordered" evidence="3">
    <location>
        <begin position="82"/>
        <end position="107"/>
    </location>
</feature>
<feature type="domain" description="K Homology" evidence="4">
    <location>
        <begin position="394"/>
        <end position="464"/>
    </location>
</feature>
<feature type="compositionally biased region" description="Polar residues" evidence="3">
    <location>
        <begin position="338"/>
        <end position="356"/>
    </location>
</feature>
<dbReference type="Gene3D" id="3.30.1370.10">
    <property type="entry name" value="K Homology domain, type 1"/>
    <property type="match status" value="1"/>
</dbReference>
<dbReference type="OMA" id="RFNHGNF"/>
<name>A0A834ZT65_TETSI</name>
<dbReference type="Proteomes" id="UP000655225">
    <property type="component" value="Unassembled WGS sequence"/>
</dbReference>
<dbReference type="InterPro" id="IPR004087">
    <property type="entry name" value="KH_dom"/>
</dbReference>
<organism evidence="5 6">
    <name type="scientific">Tetracentron sinense</name>
    <name type="common">Spur-leaf</name>
    <dbReference type="NCBI Taxonomy" id="13715"/>
    <lineage>
        <taxon>Eukaryota</taxon>
        <taxon>Viridiplantae</taxon>
        <taxon>Streptophyta</taxon>
        <taxon>Embryophyta</taxon>
        <taxon>Tracheophyta</taxon>
        <taxon>Spermatophyta</taxon>
        <taxon>Magnoliopsida</taxon>
        <taxon>Trochodendrales</taxon>
        <taxon>Trochodendraceae</taxon>
        <taxon>Tetracentron</taxon>
    </lineage>
</organism>
<dbReference type="InterPro" id="IPR036612">
    <property type="entry name" value="KH_dom_type_1_sf"/>
</dbReference>
<gene>
    <name evidence="5" type="ORF">HHK36_001345</name>
</gene>
<evidence type="ECO:0000313" key="6">
    <source>
        <dbReference type="Proteomes" id="UP000655225"/>
    </source>
</evidence>
<evidence type="ECO:0000256" key="3">
    <source>
        <dbReference type="SAM" id="MobiDB-lite"/>
    </source>
</evidence>
<dbReference type="InterPro" id="IPR004088">
    <property type="entry name" value="KH_dom_type_1"/>
</dbReference>